<evidence type="ECO:0000256" key="2">
    <source>
        <dbReference type="ARBA" id="ARBA00008806"/>
    </source>
</evidence>
<accession>A0ABP6ZD48</accession>
<evidence type="ECO:0000313" key="9">
    <source>
        <dbReference type="Proteomes" id="UP001501490"/>
    </source>
</evidence>
<comment type="caution">
    <text evidence="8">The sequence shown here is derived from an EMBL/GenBank/DDBJ whole genome shotgun (WGS) entry which is preliminary data.</text>
</comment>
<evidence type="ECO:0000313" key="8">
    <source>
        <dbReference type="EMBL" id="GAA3605791.1"/>
    </source>
</evidence>
<evidence type="ECO:0000256" key="4">
    <source>
        <dbReference type="ARBA" id="ARBA00022692"/>
    </source>
</evidence>
<proteinExistence type="inferred from homology"/>
<dbReference type="Pfam" id="PF02534">
    <property type="entry name" value="T4SS-DNA_transf"/>
    <property type="match status" value="1"/>
</dbReference>
<evidence type="ECO:0000256" key="3">
    <source>
        <dbReference type="ARBA" id="ARBA00022475"/>
    </source>
</evidence>
<keyword evidence="9" id="KW-1185">Reference proteome</keyword>
<feature type="transmembrane region" description="Helical" evidence="7">
    <location>
        <begin position="16"/>
        <end position="35"/>
    </location>
</feature>
<protein>
    <submittedName>
        <fullName evidence="8">Type IV secretory system conjugative DNA transfer family protein</fullName>
    </submittedName>
</protein>
<dbReference type="EMBL" id="BAABAB010000004">
    <property type="protein sequence ID" value="GAA3605791.1"/>
    <property type="molecule type" value="Genomic_DNA"/>
</dbReference>
<evidence type="ECO:0000256" key="1">
    <source>
        <dbReference type="ARBA" id="ARBA00004651"/>
    </source>
</evidence>
<comment type="subcellular location">
    <subcellularLocation>
        <location evidence="1">Cell membrane</location>
        <topology evidence="1">Multi-pass membrane protein</topology>
    </subcellularLocation>
</comment>
<dbReference type="Proteomes" id="UP001501490">
    <property type="component" value="Unassembled WGS sequence"/>
</dbReference>
<evidence type="ECO:0000256" key="6">
    <source>
        <dbReference type="ARBA" id="ARBA00023136"/>
    </source>
</evidence>
<dbReference type="PANTHER" id="PTHR37937">
    <property type="entry name" value="CONJUGATIVE TRANSFER: DNA TRANSPORT"/>
    <property type="match status" value="1"/>
</dbReference>
<organism evidence="8 9">
    <name type="scientific">Microlunatus ginsengisoli</name>
    <dbReference type="NCBI Taxonomy" id="363863"/>
    <lineage>
        <taxon>Bacteria</taxon>
        <taxon>Bacillati</taxon>
        <taxon>Actinomycetota</taxon>
        <taxon>Actinomycetes</taxon>
        <taxon>Propionibacteriales</taxon>
        <taxon>Propionibacteriaceae</taxon>
        <taxon>Microlunatus</taxon>
    </lineage>
</organism>
<keyword evidence="3" id="KW-1003">Cell membrane</keyword>
<name>A0ABP6ZD48_9ACTN</name>
<keyword evidence="6 7" id="KW-0472">Membrane</keyword>
<dbReference type="InterPro" id="IPR027417">
    <property type="entry name" value="P-loop_NTPase"/>
</dbReference>
<keyword evidence="4 7" id="KW-0812">Transmembrane</keyword>
<dbReference type="PANTHER" id="PTHR37937:SF1">
    <property type="entry name" value="CONJUGATIVE TRANSFER: DNA TRANSPORT"/>
    <property type="match status" value="1"/>
</dbReference>
<dbReference type="CDD" id="cd01127">
    <property type="entry name" value="TrwB_TraG_TraD_VirD4"/>
    <property type="match status" value="1"/>
</dbReference>
<comment type="similarity">
    <text evidence="2">Belongs to the VirD4/TraG family.</text>
</comment>
<evidence type="ECO:0000256" key="7">
    <source>
        <dbReference type="SAM" id="Phobius"/>
    </source>
</evidence>
<reference evidence="9" key="1">
    <citation type="journal article" date="2019" name="Int. J. Syst. Evol. Microbiol.">
        <title>The Global Catalogue of Microorganisms (GCM) 10K type strain sequencing project: providing services to taxonomists for standard genome sequencing and annotation.</title>
        <authorList>
            <consortium name="The Broad Institute Genomics Platform"/>
            <consortium name="The Broad Institute Genome Sequencing Center for Infectious Disease"/>
            <person name="Wu L."/>
            <person name="Ma J."/>
        </authorList>
    </citation>
    <scope>NUCLEOTIDE SEQUENCE [LARGE SCALE GENOMIC DNA]</scope>
    <source>
        <strain evidence="9">JCM 16929</strain>
    </source>
</reference>
<dbReference type="InterPro" id="IPR051539">
    <property type="entry name" value="T4SS-coupling_protein"/>
</dbReference>
<gene>
    <name evidence="8" type="ORF">GCM10022236_04630</name>
</gene>
<keyword evidence="5 7" id="KW-1133">Transmembrane helix</keyword>
<dbReference type="Gene3D" id="3.40.50.300">
    <property type="entry name" value="P-loop containing nucleotide triphosphate hydrolases"/>
    <property type="match status" value="1"/>
</dbReference>
<dbReference type="SUPFAM" id="SSF52540">
    <property type="entry name" value="P-loop containing nucleoside triphosphate hydrolases"/>
    <property type="match status" value="1"/>
</dbReference>
<evidence type="ECO:0000256" key="5">
    <source>
        <dbReference type="ARBA" id="ARBA00022989"/>
    </source>
</evidence>
<dbReference type="RefSeq" id="WP_344801463.1">
    <property type="nucleotide sequence ID" value="NZ_BAABAB010000004.1"/>
</dbReference>
<dbReference type="InterPro" id="IPR003688">
    <property type="entry name" value="TraG/VirD4"/>
</dbReference>
<sequence>MTGLNIYGDLLGWIPWWVWIVLVVGLIVYAAWMWLRIRGTSGRGTLQQQRDRSSQWAGARDVFGLVIKQPDSRRLPLGELAVASRRPMMLACPVGGSKLIVGPAGGGKTARMLVPDLLQHRGPAVVTSVKTDLLWLTLHRRADQGPIWVLNPSESAGLGTCRFSPLMYIHSFDDALRAGQWLSDAGHADDGGIKGQEFWDSLARRMLAPALFLAARENHTLDDVFGWIQIGAEDFITQRLDVVGDQRAVRAWKAHRGTHEKTKSSIVATAYNLLEGWSSEVMGKVTNTRDGEGDLLDIDRLLDQRGTLYLIASNADQHIYRAVFESVINATVRRVQEREEASGRPLRPALLLSLDEAANIAPLRDLAHIVSSGRGQGIIVESVWQDLAQIRRIYGAAAEEVKSNHIAKVYLKGISDVGTLNELSTLLGKTIRSTINHSRDLHDQRRSVSMSEEEVDLATPGELRRLGPDETLAIVDHYKPIKLTVPAWFESPAMRDLIDPGVAQMMDEAFALDLADDQPTSRRGLARLLPAGRP</sequence>